<dbReference type="PANTHER" id="PTHR31232:SF61">
    <property type="entry name" value="S-PROTEIN HOMOLOG"/>
    <property type="match status" value="1"/>
</dbReference>
<reference evidence="7 8" key="1">
    <citation type="journal article" date="2013" name="BMC Genomics">
        <title>The miniature genome of a carnivorous plant Genlisea aurea contains a low number of genes and short non-coding sequences.</title>
        <authorList>
            <person name="Leushkin E.V."/>
            <person name="Sutormin R.A."/>
            <person name="Nabieva E.R."/>
            <person name="Penin A.A."/>
            <person name="Kondrashov A.S."/>
            <person name="Logacheva M.D."/>
        </authorList>
    </citation>
    <scope>NUCLEOTIDE SEQUENCE [LARGE SCALE GENOMIC DNA]</scope>
</reference>
<comment type="subcellular location">
    <subcellularLocation>
        <location evidence="1 6">Secreted</location>
    </subcellularLocation>
</comment>
<keyword evidence="3 6" id="KW-0713">Self-incompatibility</keyword>
<evidence type="ECO:0000313" key="7">
    <source>
        <dbReference type="EMBL" id="EPS66739.1"/>
    </source>
</evidence>
<feature type="non-terminal residue" evidence="7">
    <location>
        <position position="80"/>
    </location>
</feature>
<evidence type="ECO:0000256" key="2">
    <source>
        <dbReference type="ARBA" id="ARBA00005581"/>
    </source>
</evidence>
<keyword evidence="8" id="KW-1185">Reference proteome</keyword>
<evidence type="ECO:0000256" key="3">
    <source>
        <dbReference type="ARBA" id="ARBA00022471"/>
    </source>
</evidence>
<evidence type="ECO:0000256" key="4">
    <source>
        <dbReference type="ARBA" id="ARBA00022525"/>
    </source>
</evidence>
<name>S8CI70_9LAMI</name>
<accession>S8CI70</accession>
<dbReference type="InterPro" id="IPR010264">
    <property type="entry name" value="Self-incomp_S1"/>
</dbReference>
<proteinExistence type="inferred from homology"/>
<sequence>KEVKVHCFSGDDDLGYHVLNAGGDYHWSFCLNAIPTTKWFCRLTFGKLFAEIHAYTQKIAFNHRMNIWVAHNDGIYLSHH</sequence>
<evidence type="ECO:0000256" key="1">
    <source>
        <dbReference type="ARBA" id="ARBA00004613"/>
    </source>
</evidence>
<comment type="caution">
    <text evidence="7">The sequence shown here is derived from an EMBL/GenBank/DDBJ whole genome shotgun (WGS) entry which is preliminary data.</text>
</comment>
<dbReference type="EMBL" id="AUSU01003504">
    <property type="protein sequence ID" value="EPS66739.1"/>
    <property type="molecule type" value="Genomic_DNA"/>
</dbReference>
<evidence type="ECO:0000256" key="5">
    <source>
        <dbReference type="ARBA" id="ARBA00022729"/>
    </source>
</evidence>
<dbReference type="PANTHER" id="PTHR31232">
    <property type="match status" value="1"/>
</dbReference>
<dbReference type="OrthoDB" id="1848419at2759"/>
<dbReference type="Pfam" id="PF05938">
    <property type="entry name" value="Self-incomp_S1"/>
    <property type="match status" value="1"/>
</dbReference>
<organism evidence="7 8">
    <name type="scientific">Genlisea aurea</name>
    <dbReference type="NCBI Taxonomy" id="192259"/>
    <lineage>
        <taxon>Eukaryota</taxon>
        <taxon>Viridiplantae</taxon>
        <taxon>Streptophyta</taxon>
        <taxon>Embryophyta</taxon>
        <taxon>Tracheophyta</taxon>
        <taxon>Spermatophyta</taxon>
        <taxon>Magnoliopsida</taxon>
        <taxon>eudicotyledons</taxon>
        <taxon>Gunneridae</taxon>
        <taxon>Pentapetalae</taxon>
        <taxon>asterids</taxon>
        <taxon>lamiids</taxon>
        <taxon>Lamiales</taxon>
        <taxon>Lentibulariaceae</taxon>
        <taxon>Genlisea</taxon>
    </lineage>
</organism>
<comment type="similarity">
    <text evidence="2 6">Belongs to the plant self-incompatibility (S1) protein family.</text>
</comment>
<dbReference type="AlphaFoldDB" id="S8CI70"/>
<keyword evidence="5" id="KW-0732">Signal</keyword>
<dbReference type="Proteomes" id="UP000015453">
    <property type="component" value="Unassembled WGS sequence"/>
</dbReference>
<evidence type="ECO:0000313" key="8">
    <source>
        <dbReference type="Proteomes" id="UP000015453"/>
    </source>
</evidence>
<feature type="non-terminal residue" evidence="7">
    <location>
        <position position="1"/>
    </location>
</feature>
<evidence type="ECO:0000256" key="6">
    <source>
        <dbReference type="RuleBase" id="RU367044"/>
    </source>
</evidence>
<keyword evidence="4 6" id="KW-0964">Secreted</keyword>
<gene>
    <name evidence="7" type="ORF">M569_08042</name>
</gene>
<protein>
    <recommendedName>
        <fullName evidence="6">S-protein homolog</fullName>
    </recommendedName>
</protein>
<dbReference type="GO" id="GO:0060320">
    <property type="term" value="P:rejection of self pollen"/>
    <property type="evidence" value="ECO:0007669"/>
    <property type="project" value="UniProtKB-KW"/>
</dbReference>
<dbReference type="GO" id="GO:0005576">
    <property type="term" value="C:extracellular region"/>
    <property type="evidence" value="ECO:0007669"/>
    <property type="project" value="UniProtKB-SubCell"/>
</dbReference>